<reference evidence="2 3" key="1">
    <citation type="submission" date="2020-08" db="EMBL/GenBank/DDBJ databases">
        <title>Genome sequence of Nocardioides mesophilus KACC 16243T.</title>
        <authorList>
            <person name="Hyun D.-W."/>
            <person name="Bae J.-W."/>
        </authorList>
    </citation>
    <scope>NUCLEOTIDE SEQUENCE [LARGE SCALE GENOMIC DNA]</scope>
    <source>
        <strain evidence="2 3">KACC 16243</strain>
    </source>
</reference>
<keyword evidence="1" id="KW-1133">Transmembrane helix</keyword>
<keyword evidence="1" id="KW-0812">Transmembrane</keyword>
<accession>A0A7G9RER7</accession>
<keyword evidence="1" id="KW-0472">Membrane</keyword>
<keyword evidence="3" id="KW-1185">Reference proteome</keyword>
<gene>
    <name evidence="2" type="ORF">H9L09_06870</name>
</gene>
<feature type="transmembrane region" description="Helical" evidence="1">
    <location>
        <begin position="6"/>
        <end position="22"/>
    </location>
</feature>
<evidence type="ECO:0000256" key="1">
    <source>
        <dbReference type="SAM" id="Phobius"/>
    </source>
</evidence>
<evidence type="ECO:0000313" key="3">
    <source>
        <dbReference type="Proteomes" id="UP000515947"/>
    </source>
</evidence>
<sequence length="123" mass="13002">MLGPVMVPSAFVVVGGAVMLFLRRVTLEEAGREAELGGPGAHTVAYAVPLGQDAAVPMAALAHAGFHSVTATRSGMELLLIECRDEAERARVRAIIEKTGWTRYDGAEMHPAHVSFEDEGSTG</sequence>
<dbReference type="RefSeq" id="WP_187579933.1">
    <property type="nucleotide sequence ID" value="NZ_CP060713.1"/>
</dbReference>
<dbReference type="Proteomes" id="UP000515947">
    <property type="component" value="Chromosome"/>
</dbReference>
<proteinExistence type="predicted"/>
<protein>
    <submittedName>
        <fullName evidence="2">Uncharacterized protein</fullName>
    </submittedName>
</protein>
<name>A0A7G9RER7_9ACTN</name>
<dbReference type="AlphaFoldDB" id="A0A7G9RER7"/>
<organism evidence="2 3">
    <name type="scientific">Nocardioides mesophilus</name>
    <dbReference type="NCBI Taxonomy" id="433659"/>
    <lineage>
        <taxon>Bacteria</taxon>
        <taxon>Bacillati</taxon>
        <taxon>Actinomycetota</taxon>
        <taxon>Actinomycetes</taxon>
        <taxon>Propionibacteriales</taxon>
        <taxon>Nocardioidaceae</taxon>
        <taxon>Nocardioides</taxon>
    </lineage>
</organism>
<evidence type="ECO:0000313" key="2">
    <source>
        <dbReference type="EMBL" id="QNN54092.1"/>
    </source>
</evidence>
<dbReference type="EMBL" id="CP060713">
    <property type="protein sequence ID" value="QNN54092.1"/>
    <property type="molecule type" value="Genomic_DNA"/>
</dbReference>
<dbReference type="KEGG" id="nmes:H9L09_06870"/>